<proteinExistence type="predicted"/>
<dbReference type="EMBL" id="NJAK01000001">
    <property type="protein sequence ID" value="PHM60923.1"/>
    <property type="molecule type" value="Genomic_DNA"/>
</dbReference>
<feature type="transmembrane region" description="Helical" evidence="1">
    <location>
        <begin position="49"/>
        <end position="66"/>
    </location>
</feature>
<organism evidence="2 3">
    <name type="scientific">Xenorhabdus ishibashii</name>
    <dbReference type="NCBI Taxonomy" id="1034471"/>
    <lineage>
        <taxon>Bacteria</taxon>
        <taxon>Pseudomonadati</taxon>
        <taxon>Pseudomonadota</taxon>
        <taxon>Gammaproteobacteria</taxon>
        <taxon>Enterobacterales</taxon>
        <taxon>Morganellaceae</taxon>
        <taxon>Xenorhabdus</taxon>
    </lineage>
</organism>
<keyword evidence="1" id="KW-0472">Membrane</keyword>
<dbReference type="Pfam" id="PF16931">
    <property type="entry name" value="Phage_holin_8"/>
    <property type="match status" value="1"/>
</dbReference>
<accession>A0A2D0KBY7</accession>
<gene>
    <name evidence="2" type="ORF">Xish_00029</name>
</gene>
<evidence type="ECO:0000313" key="2">
    <source>
        <dbReference type="EMBL" id="PHM60923.1"/>
    </source>
</evidence>
<keyword evidence="3" id="KW-1185">Reference proteome</keyword>
<reference evidence="2 3" key="1">
    <citation type="journal article" date="2017" name="Nat. Microbiol.">
        <title>Natural product diversity associated with the nematode symbionts Photorhabdus and Xenorhabdus.</title>
        <authorList>
            <person name="Tobias N.J."/>
            <person name="Wolff H."/>
            <person name="Djahanschiri B."/>
            <person name="Grundmann F."/>
            <person name="Kronenwerth M."/>
            <person name="Shi Y.M."/>
            <person name="Simonyi S."/>
            <person name="Grun P."/>
            <person name="Shapiro-Ilan D."/>
            <person name="Pidot S.J."/>
            <person name="Stinear T.P."/>
            <person name="Ebersberger I."/>
            <person name="Bode H.B."/>
        </authorList>
    </citation>
    <scope>NUCLEOTIDE SEQUENCE [LARGE SCALE GENOMIC DNA]</scope>
    <source>
        <strain evidence="2 3">DSM 22670</strain>
    </source>
</reference>
<dbReference type="InterPro" id="IPR032637">
    <property type="entry name" value="Phage_holin-like"/>
</dbReference>
<comment type="caution">
    <text evidence="2">The sequence shown here is derived from an EMBL/GenBank/DDBJ whole genome shotgun (WGS) entry which is preliminary data.</text>
</comment>
<sequence length="128" mass="13181">MNEPLTGTATVSLAGVSIVGLFSGMDAGIVIGSFAGAVIFVLSSKDISIPTRICFFIVSFVVGILAAKDATGLLSSYFERSIDNSVGAMFSSAGLVSILSAISKPEAVTKFVNDVIGSAIDKWRGGKR</sequence>
<feature type="transmembrane region" description="Helical" evidence="1">
    <location>
        <begin position="86"/>
        <end position="103"/>
    </location>
</feature>
<dbReference type="RefSeq" id="WP_099116178.1">
    <property type="nucleotide sequence ID" value="NZ_NJAK01000001.1"/>
</dbReference>
<dbReference type="Proteomes" id="UP000222168">
    <property type="component" value="Unassembled WGS sequence"/>
</dbReference>
<keyword evidence="1" id="KW-1133">Transmembrane helix</keyword>
<name>A0A2D0KBY7_9GAMM</name>
<dbReference type="AlphaFoldDB" id="A0A2D0KBY7"/>
<protein>
    <submittedName>
        <fullName evidence="2">Phage-like protein</fullName>
    </submittedName>
</protein>
<evidence type="ECO:0000256" key="1">
    <source>
        <dbReference type="SAM" id="Phobius"/>
    </source>
</evidence>
<evidence type="ECO:0000313" key="3">
    <source>
        <dbReference type="Proteomes" id="UP000222168"/>
    </source>
</evidence>
<dbReference type="OrthoDB" id="6455616at2"/>
<feature type="transmembrane region" description="Helical" evidence="1">
    <location>
        <begin position="12"/>
        <end position="42"/>
    </location>
</feature>
<keyword evidence="1" id="KW-0812">Transmembrane</keyword>